<keyword evidence="6" id="KW-0812">Transmembrane</keyword>
<dbReference type="GO" id="GO:0007234">
    <property type="term" value="P:osmosensory signaling via phosphorelay pathway"/>
    <property type="evidence" value="ECO:0007669"/>
    <property type="project" value="TreeGrafter"/>
</dbReference>
<dbReference type="eggNOG" id="COG4251">
    <property type="taxonomic scope" value="Bacteria"/>
</dbReference>
<keyword evidence="9" id="KW-1185">Reference proteome</keyword>
<sequence>MIKNVLRTLGSLEPFEIRNSSITLCLGAPSTFIYLEIMKYYNSDIVMPFYGNILFAVLFLIVGILPNIKNKFILQHYGLFVFLSTMVFQHYLTYATYVNNFSLDFLLVTYVFIFGSVLLLSNRILVIIYSTTEALHMAYYVFQSDLTVVYESAILLTISIIFVLSFFVTNGFIRYRKRLEILNIDLEETVKKRTLTLEQRAKELLEKNKDLEEFAYVVSHDLKRPLRNIYTLTDWLSEDEEEQFNKEAAESLEHIKKQVTQMDLLVEGILNYSLQMESDQTKKEVNVHTLVKRIAKTFVSENVSISFEKKLPRICFSESQLIQIFKNLLQNAIKHNDKDQIEISIDYDATSKTHKFSITDNGPGIAEKYHKKIFELFQKLQTDGDGETIGIGLALVKKIIEHNDGKIRIKSKEGKGTTFIFTIPKK</sequence>
<comment type="catalytic activity">
    <reaction evidence="1">
        <text>ATP + protein L-histidine = ADP + protein N-phospho-L-histidine.</text>
        <dbReference type="EC" id="2.7.13.3"/>
    </reaction>
</comment>
<protein>
    <recommendedName>
        <fullName evidence="2">histidine kinase</fullName>
        <ecNumber evidence="2">2.7.13.3</ecNumber>
    </recommendedName>
</protein>
<keyword evidence="6" id="KW-0472">Membrane</keyword>
<dbReference type="RefSeq" id="WP_007094802.1">
    <property type="nucleotide sequence ID" value="NZ_CP142125.1"/>
</dbReference>
<dbReference type="OrthoDB" id="9811889at2"/>
<dbReference type="InterPro" id="IPR050351">
    <property type="entry name" value="BphY/WalK/GraS-like"/>
</dbReference>
<dbReference type="SMART" id="SM00387">
    <property type="entry name" value="HATPase_c"/>
    <property type="match status" value="1"/>
</dbReference>
<dbReference type="GO" id="GO:0000156">
    <property type="term" value="F:phosphorelay response regulator activity"/>
    <property type="evidence" value="ECO:0007669"/>
    <property type="project" value="TreeGrafter"/>
</dbReference>
<dbReference type="HOGENOM" id="CLU_642189_0_0_10"/>
<evidence type="ECO:0000313" key="9">
    <source>
        <dbReference type="Proteomes" id="UP000002945"/>
    </source>
</evidence>
<evidence type="ECO:0000256" key="3">
    <source>
        <dbReference type="ARBA" id="ARBA00022553"/>
    </source>
</evidence>
<dbReference type="PRINTS" id="PR00344">
    <property type="entry name" value="BCTRLSENSOR"/>
</dbReference>
<proteinExistence type="predicted"/>
<dbReference type="InterPro" id="IPR003661">
    <property type="entry name" value="HisK_dim/P_dom"/>
</dbReference>
<dbReference type="Proteomes" id="UP000002945">
    <property type="component" value="Unassembled WGS sequence"/>
</dbReference>
<feature type="transmembrane region" description="Helical" evidence="6">
    <location>
        <begin position="149"/>
        <end position="173"/>
    </location>
</feature>
<keyword evidence="5 8" id="KW-0418">Kinase</keyword>
<keyword evidence="3" id="KW-0597">Phosphoprotein</keyword>
<comment type="caution">
    <text evidence="8">The sequence shown here is derived from an EMBL/GenBank/DDBJ whole genome shotgun (WGS) entry which is preliminary data.</text>
</comment>
<dbReference type="PANTHER" id="PTHR42878:SF15">
    <property type="entry name" value="BACTERIOPHYTOCHROME"/>
    <property type="match status" value="1"/>
</dbReference>
<feature type="domain" description="Histidine kinase" evidence="7">
    <location>
        <begin position="217"/>
        <end position="426"/>
    </location>
</feature>
<dbReference type="EC" id="2.7.13.3" evidence="2"/>
<dbReference type="InterPro" id="IPR005467">
    <property type="entry name" value="His_kinase_dom"/>
</dbReference>
<evidence type="ECO:0000256" key="4">
    <source>
        <dbReference type="ARBA" id="ARBA00022679"/>
    </source>
</evidence>
<dbReference type="InterPro" id="IPR003594">
    <property type="entry name" value="HATPase_dom"/>
</dbReference>
<evidence type="ECO:0000256" key="6">
    <source>
        <dbReference type="SAM" id="Phobius"/>
    </source>
</evidence>
<dbReference type="InterPro" id="IPR036890">
    <property type="entry name" value="HATPase_C_sf"/>
</dbReference>
<dbReference type="InterPro" id="IPR036097">
    <property type="entry name" value="HisK_dim/P_sf"/>
</dbReference>
<dbReference type="Gene3D" id="3.30.565.10">
    <property type="entry name" value="Histidine kinase-like ATPase, C-terminal domain"/>
    <property type="match status" value="1"/>
</dbReference>
<gene>
    <name evidence="8" type="ORF">KAOT1_11256</name>
</gene>
<dbReference type="Gene3D" id="1.10.287.130">
    <property type="match status" value="1"/>
</dbReference>
<dbReference type="GO" id="GO:0000155">
    <property type="term" value="F:phosphorelay sensor kinase activity"/>
    <property type="evidence" value="ECO:0007669"/>
    <property type="project" value="InterPro"/>
</dbReference>
<dbReference type="SUPFAM" id="SSF47384">
    <property type="entry name" value="Homodimeric domain of signal transducing histidine kinase"/>
    <property type="match status" value="1"/>
</dbReference>
<dbReference type="SMART" id="SM00388">
    <property type="entry name" value="HisKA"/>
    <property type="match status" value="1"/>
</dbReference>
<dbReference type="SUPFAM" id="SSF55874">
    <property type="entry name" value="ATPase domain of HSP90 chaperone/DNA topoisomerase II/histidine kinase"/>
    <property type="match status" value="1"/>
</dbReference>
<accession>A9E3D7</accession>
<dbReference type="STRING" id="391587.KAOT1_11256"/>
<dbReference type="EMBL" id="ABIB01000008">
    <property type="protein sequence ID" value="EDP95497.1"/>
    <property type="molecule type" value="Genomic_DNA"/>
</dbReference>
<evidence type="ECO:0000313" key="8">
    <source>
        <dbReference type="EMBL" id="EDP95497.1"/>
    </source>
</evidence>
<dbReference type="PANTHER" id="PTHR42878">
    <property type="entry name" value="TWO-COMPONENT HISTIDINE KINASE"/>
    <property type="match status" value="1"/>
</dbReference>
<dbReference type="PROSITE" id="PS50109">
    <property type="entry name" value="HIS_KIN"/>
    <property type="match status" value="1"/>
</dbReference>
<feature type="transmembrane region" description="Helical" evidence="6">
    <location>
        <begin position="74"/>
        <end position="93"/>
    </location>
</feature>
<evidence type="ECO:0000256" key="5">
    <source>
        <dbReference type="ARBA" id="ARBA00022777"/>
    </source>
</evidence>
<dbReference type="GO" id="GO:0030295">
    <property type="term" value="F:protein kinase activator activity"/>
    <property type="evidence" value="ECO:0007669"/>
    <property type="project" value="TreeGrafter"/>
</dbReference>
<feature type="transmembrane region" description="Helical" evidence="6">
    <location>
        <begin position="105"/>
        <end position="129"/>
    </location>
</feature>
<keyword evidence="4" id="KW-0808">Transferase</keyword>
<evidence type="ECO:0000256" key="1">
    <source>
        <dbReference type="ARBA" id="ARBA00000085"/>
    </source>
</evidence>
<name>A9E3D7_9FLAO</name>
<evidence type="ECO:0000259" key="7">
    <source>
        <dbReference type="PROSITE" id="PS50109"/>
    </source>
</evidence>
<dbReference type="Pfam" id="PF00512">
    <property type="entry name" value="HisKA"/>
    <property type="match status" value="1"/>
</dbReference>
<dbReference type="AlphaFoldDB" id="A9E3D7"/>
<reference evidence="8 9" key="1">
    <citation type="journal article" date="2011" name="J. Bacteriol.">
        <title>Genome sequence of the algicidal bacterium Kordia algicida OT-1.</title>
        <authorList>
            <person name="Lee H.S."/>
            <person name="Kang S.G."/>
            <person name="Kwon K.K."/>
            <person name="Lee J.H."/>
            <person name="Kim S.J."/>
        </authorList>
    </citation>
    <scope>NUCLEOTIDE SEQUENCE [LARGE SCALE GENOMIC DNA]</scope>
    <source>
        <strain evidence="8 9">OT-1</strain>
    </source>
</reference>
<feature type="transmembrane region" description="Helical" evidence="6">
    <location>
        <begin position="49"/>
        <end position="68"/>
    </location>
</feature>
<dbReference type="CDD" id="cd00082">
    <property type="entry name" value="HisKA"/>
    <property type="match status" value="1"/>
</dbReference>
<dbReference type="Pfam" id="PF02518">
    <property type="entry name" value="HATPase_c"/>
    <property type="match status" value="1"/>
</dbReference>
<evidence type="ECO:0000256" key="2">
    <source>
        <dbReference type="ARBA" id="ARBA00012438"/>
    </source>
</evidence>
<organism evidence="8 9">
    <name type="scientific">Kordia algicida OT-1</name>
    <dbReference type="NCBI Taxonomy" id="391587"/>
    <lineage>
        <taxon>Bacteria</taxon>
        <taxon>Pseudomonadati</taxon>
        <taxon>Bacteroidota</taxon>
        <taxon>Flavobacteriia</taxon>
        <taxon>Flavobacteriales</taxon>
        <taxon>Flavobacteriaceae</taxon>
        <taxon>Kordia</taxon>
    </lineage>
</organism>
<dbReference type="InterPro" id="IPR004358">
    <property type="entry name" value="Sig_transdc_His_kin-like_C"/>
</dbReference>
<keyword evidence="6" id="KW-1133">Transmembrane helix</keyword>